<sequence>MSSPSNILPNKKITGTALLALTSLAAHADVIRVDGIHQSLGPTWFGIGERRPISVNVDVDHNGTTDFSLANNALVYGNSYAGQNGAYQFTVLDRSVTVGAQGVAAGAVAAGTLIGPSLAMSGTVTLDLTTNRRVSSIFASCGNTGKGSPGGSQQCGQLPVLASTFTNNNIGYNLLVPFQFSSGKQTQFGWIDVSILDSTTGTLGIATSEYSVTFNGYGYDNTGAAVAAGAAAFTSPVPEPSSLLMLASGLAGIAAYRRKGRSRRTDAALPA</sequence>
<evidence type="ECO:0000313" key="4">
    <source>
        <dbReference type="EMBL" id="MCP2008429.1"/>
    </source>
</evidence>
<proteinExistence type="predicted"/>
<gene>
    <name evidence="3" type="ORF">KVP70_07925</name>
    <name evidence="4" type="ORF">L1274_002137</name>
</gene>
<feature type="chain" id="PRO_5041317940" evidence="1">
    <location>
        <begin position="29"/>
        <end position="271"/>
    </location>
</feature>
<protein>
    <submittedName>
        <fullName evidence="3">PEP-CTERM sorting domain-containing protein</fullName>
    </submittedName>
</protein>
<reference evidence="4" key="2">
    <citation type="submission" date="2022-03" db="EMBL/GenBank/DDBJ databases">
        <title>Genome Encyclopedia of Bacteria and Archaea VI: Functional Genomics of Type Strains.</title>
        <authorList>
            <person name="Whitman W."/>
        </authorList>
    </citation>
    <scope>NUCLEOTIDE SEQUENCE</scope>
    <source>
        <strain evidence="4">HSC-15S17</strain>
    </source>
</reference>
<evidence type="ECO:0000313" key="6">
    <source>
        <dbReference type="Proteomes" id="UP001162889"/>
    </source>
</evidence>
<organism evidence="3 5">
    <name type="scientific">Duganella violaceipulchra</name>
    <dbReference type="NCBI Taxonomy" id="2849652"/>
    <lineage>
        <taxon>Bacteria</taxon>
        <taxon>Pseudomonadati</taxon>
        <taxon>Pseudomonadota</taxon>
        <taxon>Betaproteobacteria</taxon>
        <taxon>Burkholderiales</taxon>
        <taxon>Oxalobacteraceae</taxon>
        <taxon>Telluria group</taxon>
        <taxon>Duganella</taxon>
    </lineage>
</organism>
<feature type="domain" description="Ice-binding protein C-terminal" evidence="2">
    <location>
        <begin position="236"/>
        <end position="259"/>
    </location>
</feature>
<evidence type="ECO:0000259" key="2">
    <source>
        <dbReference type="Pfam" id="PF07589"/>
    </source>
</evidence>
<dbReference type="InterPro" id="IPR013424">
    <property type="entry name" value="Ice-binding_C"/>
</dbReference>
<dbReference type="Proteomes" id="UP001162889">
    <property type="component" value="Unassembled WGS sequence"/>
</dbReference>
<keyword evidence="1" id="KW-0732">Signal</keyword>
<evidence type="ECO:0000313" key="3">
    <source>
        <dbReference type="EMBL" id="MBV6320860.1"/>
    </source>
</evidence>
<accession>A0AA41L747</accession>
<feature type="signal peptide" evidence="1">
    <location>
        <begin position="1"/>
        <end position="28"/>
    </location>
</feature>
<dbReference type="EMBL" id="JAHTGR010000003">
    <property type="protein sequence ID" value="MBV6320860.1"/>
    <property type="molecule type" value="Genomic_DNA"/>
</dbReference>
<dbReference type="RefSeq" id="WP_217941581.1">
    <property type="nucleotide sequence ID" value="NZ_JAHTGR010000003.1"/>
</dbReference>
<reference evidence="3" key="1">
    <citation type="submission" date="2021-07" db="EMBL/GenBank/DDBJ databases">
        <title>Characterization of violacein-producing bacteria and related species.</title>
        <authorList>
            <person name="Wilson H.S."/>
            <person name="De Leon M.E."/>
        </authorList>
    </citation>
    <scope>NUCLEOTIDE SEQUENCE</scope>
    <source>
        <strain evidence="3">HSC-15S17</strain>
    </source>
</reference>
<name>A0AA41L747_9BURK</name>
<dbReference type="AlphaFoldDB" id="A0AA41L747"/>
<keyword evidence="6" id="KW-1185">Reference proteome</keyword>
<dbReference type="Proteomes" id="UP001155901">
    <property type="component" value="Unassembled WGS sequence"/>
</dbReference>
<evidence type="ECO:0000313" key="5">
    <source>
        <dbReference type="Proteomes" id="UP001155901"/>
    </source>
</evidence>
<dbReference type="NCBIfam" id="TIGR02595">
    <property type="entry name" value="PEP_CTERM"/>
    <property type="match status" value="1"/>
</dbReference>
<comment type="caution">
    <text evidence="3">The sequence shown here is derived from an EMBL/GenBank/DDBJ whole genome shotgun (WGS) entry which is preliminary data.</text>
</comment>
<dbReference type="EMBL" id="JALJZU010000004">
    <property type="protein sequence ID" value="MCP2008429.1"/>
    <property type="molecule type" value="Genomic_DNA"/>
</dbReference>
<dbReference type="Pfam" id="PF07589">
    <property type="entry name" value="PEP-CTERM"/>
    <property type="match status" value="1"/>
</dbReference>
<evidence type="ECO:0000256" key="1">
    <source>
        <dbReference type="SAM" id="SignalP"/>
    </source>
</evidence>